<dbReference type="GO" id="GO:0006906">
    <property type="term" value="P:vesicle fusion"/>
    <property type="evidence" value="ECO:0007669"/>
    <property type="project" value="TreeGrafter"/>
</dbReference>
<dbReference type="PROSITE" id="PS50192">
    <property type="entry name" value="T_SNARE"/>
    <property type="match status" value="1"/>
</dbReference>
<organism evidence="10 11">
    <name type="scientific">Dermatophagoides pteronyssinus</name>
    <name type="common">European house dust mite</name>
    <dbReference type="NCBI Taxonomy" id="6956"/>
    <lineage>
        <taxon>Eukaryota</taxon>
        <taxon>Metazoa</taxon>
        <taxon>Ecdysozoa</taxon>
        <taxon>Arthropoda</taxon>
        <taxon>Chelicerata</taxon>
        <taxon>Arachnida</taxon>
        <taxon>Acari</taxon>
        <taxon>Acariformes</taxon>
        <taxon>Sarcoptiformes</taxon>
        <taxon>Astigmata</taxon>
        <taxon>Psoroptidia</taxon>
        <taxon>Analgoidea</taxon>
        <taxon>Pyroglyphidae</taxon>
        <taxon>Dermatophagoidinae</taxon>
        <taxon>Dermatophagoides</taxon>
    </lineage>
</organism>
<dbReference type="GO" id="GO:0031201">
    <property type="term" value="C:SNARE complex"/>
    <property type="evidence" value="ECO:0007669"/>
    <property type="project" value="TreeGrafter"/>
</dbReference>
<dbReference type="SMART" id="SM00397">
    <property type="entry name" value="t_SNARE"/>
    <property type="match status" value="1"/>
</dbReference>
<sequence>MARRSHNETFILLRNNAQKNRSFYRDFNKDDERVKLVGDNGDDDEEIYDMELTDNKIVGSENGELFHDTAFPSWISTLDEFRYESFNIRDKIEQLKKTQLEHLKQQSTAIFADDIATEKLKDYEMEIDRRCQELNILFNRLHSIVMHFKTLKSYGQINGNWKQSQTQARMVSNILRNIFQFQVQEVVALTQLFRSCQRVYFERRNEATKVDPEFVITFDSDLLEKELNNDNRMVKTSFDDDSVFFDNVHDNSNHQTQQQKQLQISLDDQIKIDHSINDHLREREREMNSIMKSFVELNQLFQEVQTLVVDQGSALDRIDYNIEQVEHRVELGAVSLEKAHQSISRVRKLKLILGAGLFLFLLFIFLIIRS</sequence>
<protein>
    <submittedName>
        <fullName evidence="11">Syntaxin-16-like</fullName>
    </submittedName>
</protein>
<proteinExistence type="inferred from homology"/>
<dbReference type="AlphaFoldDB" id="A0A6P6Y0E3"/>
<evidence type="ECO:0000256" key="7">
    <source>
        <dbReference type="ARBA" id="ARBA00023034"/>
    </source>
</evidence>
<dbReference type="CDD" id="cd15845">
    <property type="entry name" value="SNARE_syntaxin16"/>
    <property type="match status" value="1"/>
</dbReference>
<evidence type="ECO:0000256" key="3">
    <source>
        <dbReference type="ARBA" id="ARBA00022448"/>
    </source>
</evidence>
<evidence type="ECO:0000256" key="2">
    <source>
        <dbReference type="ARBA" id="ARBA00009063"/>
    </source>
</evidence>
<dbReference type="GO" id="GO:0005484">
    <property type="term" value="F:SNAP receptor activity"/>
    <property type="evidence" value="ECO:0007669"/>
    <property type="project" value="TreeGrafter"/>
</dbReference>
<keyword evidence="10" id="KW-1185">Reference proteome</keyword>
<dbReference type="FunCoup" id="A0A6P6Y0E3">
    <property type="interactions" value="1524"/>
</dbReference>
<dbReference type="GO" id="GO:0000139">
    <property type="term" value="C:Golgi membrane"/>
    <property type="evidence" value="ECO:0007669"/>
    <property type="project" value="UniProtKB-SubCell"/>
</dbReference>
<name>A0A6P6Y0E3_DERPT</name>
<comment type="subcellular location">
    <subcellularLocation>
        <location evidence="1">Golgi apparatus membrane</location>
        <topology evidence="1">Single-pass type IV membrane protein</topology>
    </subcellularLocation>
</comment>
<keyword evidence="5" id="KW-0653">Protein transport</keyword>
<dbReference type="InterPro" id="IPR045242">
    <property type="entry name" value="Syntaxin"/>
</dbReference>
<dbReference type="GeneID" id="113793145"/>
<comment type="similarity">
    <text evidence="2">Belongs to the syntaxin family.</text>
</comment>
<dbReference type="RefSeq" id="XP_027198928.1">
    <property type="nucleotide sequence ID" value="XM_027343127.1"/>
</dbReference>
<evidence type="ECO:0000256" key="8">
    <source>
        <dbReference type="ARBA" id="ARBA00023054"/>
    </source>
</evidence>
<keyword evidence="6" id="KW-1133">Transmembrane helix</keyword>
<dbReference type="InterPro" id="IPR010989">
    <property type="entry name" value="SNARE"/>
</dbReference>
<evidence type="ECO:0000256" key="5">
    <source>
        <dbReference type="ARBA" id="ARBA00022927"/>
    </source>
</evidence>
<dbReference type="GO" id="GO:0000149">
    <property type="term" value="F:SNARE binding"/>
    <property type="evidence" value="ECO:0007669"/>
    <property type="project" value="TreeGrafter"/>
</dbReference>
<keyword evidence="9" id="KW-0472">Membrane</keyword>
<dbReference type="KEGG" id="dpte:113793145"/>
<dbReference type="OMA" id="YNIESAQ"/>
<dbReference type="Pfam" id="PF05739">
    <property type="entry name" value="SNARE"/>
    <property type="match status" value="1"/>
</dbReference>
<dbReference type="OrthoDB" id="10251371at2759"/>
<evidence type="ECO:0000313" key="11">
    <source>
        <dbReference type="RefSeq" id="XP_027198928.1"/>
    </source>
</evidence>
<dbReference type="Gene3D" id="1.20.58.70">
    <property type="match status" value="1"/>
</dbReference>
<dbReference type="GO" id="GO:0006886">
    <property type="term" value="P:intracellular protein transport"/>
    <property type="evidence" value="ECO:0007669"/>
    <property type="project" value="TreeGrafter"/>
</dbReference>
<evidence type="ECO:0000256" key="9">
    <source>
        <dbReference type="ARBA" id="ARBA00023136"/>
    </source>
</evidence>
<keyword evidence="4" id="KW-0812">Transmembrane</keyword>
<keyword evidence="8" id="KW-0175">Coiled coil</keyword>
<evidence type="ECO:0000256" key="4">
    <source>
        <dbReference type="ARBA" id="ARBA00022692"/>
    </source>
</evidence>
<dbReference type="Proteomes" id="UP000515146">
    <property type="component" value="Unplaced"/>
</dbReference>
<accession>A0A6P6Y0E3</accession>
<gene>
    <name evidence="11" type="primary">LOC113793145</name>
</gene>
<dbReference type="SUPFAM" id="SSF47661">
    <property type="entry name" value="t-snare proteins"/>
    <property type="match status" value="1"/>
</dbReference>
<evidence type="ECO:0000313" key="10">
    <source>
        <dbReference type="Proteomes" id="UP000515146"/>
    </source>
</evidence>
<reference evidence="11" key="1">
    <citation type="submission" date="2025-08" db="UniProtKB">
        <authorList>
            <consortium name="RefSeq"/>
        </authorList>
    </citation>
    <scope>IDENTIFICATION</scope>
    <source>
        <strain evidence="11">Airmid</strain>
    </source>
</reference>
<dbReference type="GO" id="GO:0048278">
    <property type="term" value="P:vesicle docking"/>
    <property type="evidence" value="ECO:0007669"/>
    <property type="project" value="TreeGrafter"/>
</dbReference>
<dbReference type="InParanoid" id="A0A6P6Y0E3"/>
<evidence type="ECO:0000256" key="6">
    <source>
        <dbReference type="ARBA" id="ARBA00022989"/>
    </source>
</evidence>
<dbReference type="InterPro" id="IPR000727">
    <property type="entry name" value="T_SNARE_dom"/>
</dbReference>
<evidence type="ECO:0000256" key="1">
    <source>
        <dbReference type="ARBA" id="ARBA00004409"/>
    </source>
</evidence>
<dbReference type="PANTHER" id="PTHR19957:SF83">
    <property type="entry name" value="SYNTAXIN-16"/>
    <property type="match status" value="1"/>
</dbReference>
<keyword evidence="3" id="KW-0813">Transport</keyword>
<keyword evidence="7" id="KW-0333">Golgi apparatus</keyword>
<dbReference type="PANTHER" id="PTHR19957">
    <property type="entry name" value="SYNTAXIN"/>
    <property type="match status" value="1"/>
</dbReference>